<evidence type="ECO:0000313" key="1">
    <source>
        <dbReference type="EMBL" id="KHG25636.1"/>
    </source>
</evidence>
<dbReference type="Proteomes" id="UP000032142">
    <property type="component" value="Unassembled WGS sequence"/>
</dbReference>
<gene>
    <name evidence="1" type="ORF">F383_32474</name>
</gene>
<proteinExistence type="predicted"/>
<dbReference type="EMBL" id="KN433181">
    <property type="protein sequence ID" value="KHG25636.1"/>
    <property type="molecule type" value="Genomic_DNA"/>
</dbReference>
<dbReference type="AlphaFoldDB" id="A0A0B0PQF3"/>
<organism evidence="1 2">
    <name type="scientific">Gossypium arboreum</name>
    <name type="common">Tree cotton</name>
    <name type="synonym">Gossypium nanking</name>
    <dbReference type="NCBI Taxonomy" id="29729"/>
    <lineage>
        <taxon>Eukaryota</taxon>
        <taxon>Viridiplantae</taxon>
        <taxon>Streptophyta</taxon>
        <taxon>Embryophyta</taxon>
        <taxon>Tracheophyta</taxon>
        <taxon>Spermatophyta</taxon>
        <taxon>Magnoliopsida</taxon>
        <taxon>eudicotyledons</taxon>
        <taxon>Gunneridae</taxon>
        <taxon>Pentapetalae</taxon>
        <taxon>rosids</taxon>
        <taxon>malvids</taxon>
        <taxon>Malvales</taxon>
        <taxon>Malvaceae</taxon>
        <taxon>Malvoideae</taxon>
        <taxon>Gossypium</taxon>
    </lineage>
</organism>
<reference evidence="2" key="1">
    <citation type="submission" date="2014-09" db="EMBL/GenBank/DDBJ databases">
        <authorList>
            <person name="Mudge J."/>
            <person name="Ramaraj T."/>
            <person name="Lindquist I.E."/>
            <person name="Bharti A.K."/>
            <person name="Sundararajan A."/>
            <person name="Cameron C.T."/>
            <person name="Woodward J.E."/>
            <person name="May G.D."/>
            <person name="Brubaker C."/>
            <person name="Broadhvest J."/>
            <person name="Wilkins T.A."/>
        </authorList>
    </citation>
    <scope>NUCLEOTIDE SEQUENCE</scope>
    <source>
        <strain evidence="2">cv. AKA8401</strain>
    </source>
</reference>
<evidence type="ECO:0000313" key="2">
    <source>
        <dbReference type="Proteomes" id="UP000032142"/>
    </source>
</evidence>
<accession>A0A0B0PQF3</accession>
<protein>
    <submittedName>
        <fullName evidence="1">Uncharacterized protein</fullName>
    </submittedName>
</protein>
<name>A0A0B0PQF3_GOSAR</name>
<keyword evidence="2" id="KW-1185">Reference proteome</keyword>
<sequence length="21" mass="2407">MGICMSNSPFLCKWPAMMMVE</sequence>